<proteinExistence type="predicted"/>
<sequence length="202" mass="22598">MNAGQIHSLILSDALIMQPAGGFRYHYALHTLPTGESKNPDTSEADRSTKKVKLRDKEMDPEPYIDSPLPDNGLNYKKVGFVDMGERKMMTDCRGICRLCWAGWLDETMEFLEDMIEKGIPPSVVAFNSITTACSRAGLEDEAYKLTADGFIQVEEAARSEGTFVQDDRKRLTPRGSPFIVLYEIAAEVENIMKQVKALWAA</sequence>
<evidence type="ECO:0000256" key="1">
    <source>
        <dbReference type="ARBA" id="ARBA00022737"/>
    </source>
</evidence>
<dbReference type="Proteomes" id="UP001314170">
    <property type="component" value="Unassembled WGS sequence"/>
</dbReference>
<name>A0AAV1SL10_9ROSI</name>
<protein>
    <recommendedName>
        <fullName evidence="5">Pentatricopeptide repeat-containing protein</fullName>
    </recommendedName>
</protein>
<gene>
    <name evidence="3" type="ORF">DCAF_LOCUS23870</name>
</gene>
<comment type="caution">
    <text evidence="3">The sequence shown here is derived from an EMBL/GenBank/DDBJ whole genome shotgun (WGS) entry which is preliminary data.</text>
</comment>
<keyword evidence="4" id="KW-1185">Reference proteome</keyword>
<feature type="compositionally biased region" description="Basic and acidic residues" evidence="2">
    <location>
        <begin position="38"/>
        <end position="60"/>
    </location>
</feature>
<dbReference type="InterPro" id="IPR011990">
    <property type="entry name" value="TPR-like_helical_dom_sf"/>
</dbReference>
<accession>A0AAV1SL10</accession>
<evidence type="ECO:0000313" key="3">
    <source>
        <dbReference type="EMBL" id="CAK7351471.1"/>
    </source>
</evidence>
<organism evidence="3 4">
    <name type="scientific">Dovyalis caffra</name>
    <dbReference type="NCBI Taxonomy" id="77055"/>
    <lineage>
        <taxon>Eukaryota</taxon>
        <taxon>Viridiplantae</taxon>
        <taxon>Streptophyta</taxon>
        <taxon>Embryophyta</taxon>
        <taxon>Tracheophyta</taxon>
        <taxon>Spermatophyta</taxon>
        <taxon>Magnoliopsida</taxon>
        <taxon>eudicotyledons</taxon>
        <taxon>Gunneridae</taxon>
        <taxon>Pentapetalae</taxon>
        <taxon>rosids</taxon>
        <taxon>fabids</taxon>
        <taxon>Malpighiales</taxon>
        <taxon>Salicaceae</taxon>
        <taxon>Flacourtieae</taxon>
        <taxon>Dovyalis</taxon>
    </lineage>
</organism>
<dbReference type="Gene3D" id="1.25.40.10">
    <property type="entry name" value="Tetratricopeptide repeat domain"/>
    <property type="match status" value="1"/>
</dbReference>
<evidence type="ECO:0000313" key="4">
    <source>
        <dbReference type="Proteomes" id="UP001314170"/>
    </source>
</evidence>
<dbReference type="InterPro" id="IPR002885">
    <property type="entry name" value="PPR_rpt"/>
</dbReference>
<dbReference type="EMBL" id="CAWUPB010001184">
    <property type="protein sequence ID" value="CAK7351471.1"/>
    <property type="molecule type" value="Genomic_DNA"/>
</dbReference>
<keyword evidence="1" id="KW-0677">Repeat</keyword>
<evidence type="ECO:0000256" key="2">
    <source>
        <dbReference type="SAM" id="MobiDB-lite"/>
    </source>
</evidence>
<evidence type="ECO:0008006" key="5">
    <source>
        <dbReference type="Google" id="ProtNLM"/>
    </source>
</evidence>
<feature type="region of interest" description="Disordered" evidence="2">
    <location>
        <begin position="34"/>
        <end position="67"/>
    </location>
</feature>
<dbReference type="Pfam" id="PF01535">
    <property type="entry name" value="PPR"/>
    <property type="match status" value="2"/>
</dbReference>
<reference evidence="3 4" key="1">
    <citation type="submission" date="2024-01" db="EMBL/GenBank/DDBJ databases">
        <authorList>
            <person name="Waweru B."/>
        </authorList>
    </citation>
    <scope>NUCLEOTIDE SEQUENCE [LARGE SCALE GENOMIC DNA]</scope>
</reference>
<dbReference type="AlphaFoldDB" id="A0AAV1SL10"/>